<organism evidence="8 9">
    <name type="scientific">Thalassoglobus polymorphus</name>
    <dbReference type="NCBI Taxonomy" id="2527994"/>
    <lineage>
        <taxon>Bacteria</taxon>
        <taxon>Pseudomonadati</taxon>
        <taxon>Planctomycetota</taxon>
        <taxon>Planctomycetia</taxon>
        <taxon>Planctomycetales</taxon>
        <taxon>Planctomycetaceae</taxon>
        <taxon>Thalassoglobus</taxon>
    </lineage>
</organism>
<dbReference type="InterPro" id="IPR017945">
    <property type="entry name" value="DHBP_synth_RibB-like_a/b_dom"/>
</dbReference>
<reference evidence="8 9" key="1">
    <citation type="submission" date="2019-02" db="EMBL/GenBank/DDBJ databases">
        <title>Deep-cultivation of Planctomycetes and their phenomic and genomic characterization uncovers novel biology.</title>
        <authorList>
            <person name="Wiegand S."/>
            <person name="Jogler M."/>
            <person name="Boedeker C."/>
            <person name="Pinto D."/>
            <person name="Vollmers J."/>
            <person name="Rivas-Marin E."/>
            <person name="Kohn T."/>
            <person name="Peeters S.H."/>
            <person name="Heuer A."/>
            <person name="Rast P."/>
            <person name="Oberbeckmann S."/>
            <person name="Bunk B."/>
            <person name="Jeske O."/>
            <person name="Meyerdierks A."/>
            <person name="Storesund J.E."/>
            <person name="Kallscheuer N."/>
            <person name="Luecker S."/>
            <person name="Lage O.M."/>
            <person name="Pohl T."/>
            <person name="Merkel B.J."/>
            <person name="Hornburger P."/>
            <person name="Mueller R.-W."/>
            <person name="Bruemmer F."/>
            <person name="Labrenz M."/>
            <person name="Spormann A.M."/>
            <person name="Op den Camp H."/>
            <person name="Overmann J."/>
            <person name="Amann R."/>
            <person name="Jetten M.S.M."/>
            <person name="Mascher T."/>
            <person name="Medema M.H."/>
            <person name="Devos D.P."/>
            <person name="Kaster A.-K."/>
            <person name="Ovreas L."/>
            <person name="Rohde M."/>
            <person name="Galperin M.Y."/>
            <person name="Jogler C."/>
        </authorList>
    </citation>
    <scope>NUCLEOTIDE SEQUENCE [LARGE SCALE GENOMIC DNA]</scope>
    <source>
        <strain evidence="8 9">Mal48</strain>
    </source>
</reference>
<dbReference type="SUPFAM" id="SSF55821">
    <property type="entry name" value="YrdC/RibB"/>
    <property type="match status" value="1"/>
</dbReference>
<accession>A0A517QSD4</accession>
<dbReference type="SUPFAM" id="SSF52788">
    <property type="entry name" value="Phosphotyrosine protein phosphatases I"/>
    <property type="match status" value="1"/>
</dbReference>
<dbReference type="GO" id="GO:0004725">
    <property type="term" value="F:protein tyrosine phosphatase activity"/>
    <property type="evidence" value="ECO:0007669"/>
    <property type="project" value="UniProtKB-EC"/>
</dbReference>
<keyword evidence="9" id="KW-1185">Reference proteome</keyword>
<dbReference type="EC" id="3.1.3.48" evidence="2"/>
<dbReference type="PROSITE" id="PS51163">
    <property type="entry name" value="YRDC"/>
    <property type="match status" value="1"/>
</dbReference>
<dbReference type="InterPro" id="IPR036196">
    <property type="entry name" value="Ptyr_pPase_sf"/>
</dbReference>
<evidence type="ECO:0000313" key="8">
    <source>
        <dbReference type="EMBL" id="QDT34534.1"/>
    </source>
</evidence>
<evidence type="ECO:0000256" key="2">
    <source>
        <dbReference type="ARBA" id="ARBA00013064"/>
    </source>
</evidence>
<dbReference type="PANTHER" id="PTHR11717">
    <property type="entry name" value="LOW MOLECULAR WEIGHT PROTEIN TYROSINE PHOSPHATASE"/>
    <property type="match status" value="1"/>
</dbReference>
<evidence type="ECO:0000256" key="1">
    <source>
        <dbReference type="ARBA" id="ARBA00011063"/>
    </source>
</evidence>
<proteinExistence type="inferred from homology"/>
<dbReference type="InterPro" id="IPR006070">
    <property type="entry name" value="Sua5-like_dom"/>
</dbReference>
<sequence>MTQTINLDEINDETDALRVAVSQLEAGKVVVVPVEVGVLVLALPSQLGAASRLTEIAKAVPEAIPVVAMAHRSVIDDYADNLSTLVYKLSRRCWPGPVALRVGGGQPEGFSADWSGDAREWALNASGRVFAIPRSNFSNTLLKRLSTPALGLVIPQTELERLDAGWADLIFSSREEVYEEGLTVVDVDGQNYQLERAGAVTKLSFSRLTGEVYVFVCTGNTCRSPMAEALFRNMLAQQMQCADDELLDRGYTVISAGLAAYPGSPASPEAVALLKEQGIDMSSHESRPVTEELLFHSDHIITMTQNHRDAILNAFPELAGKTRLLSDSGKDVSDPIGAGVEEYEICRNEIEGYLRLLLDQQSST</sequence>
<evidence type="ECO:0000256" key="4">
    <source>
        <dbReference type="ARBA" id="ARBA00022912"/>
    </source>
</evidence>
<dbReference type="EMBL" id="CP036267">
    <property type="protein sequence ID" value="QDT34534.1"/>
    <property type="molecule type" value="Genomic_DNA"/>
</dbReference>
<feature type="active site" description="Proton donor" evidence="6">
    <location>
        <position position="334"/>
    </location>
</feature>
<name>A0A517QSD4_9PLAN</name>
<comment type="catalytic activity">
    <reaction evidence="5">
        <text>O-phospho-L-tyrosyl-[protein] + H2O = L-tyrosyl-[protein] + phosphate</text>
        <dbReference type="Rhea" id="RHEA:10684"/>
        <dbReference type="Rhea" id="RHEA-COMP:10136"/>
        <dbReference type="Rhea" id="RHEA-COMP:20101"/>
        <dbReference type="ChEBI" id="CHEBI:15377"/>
        <dbReference type="ChEBI" id="CHEBI:43474"/>
        <dbReference type="ChEBI" id="CHEBI:46858"/>
        <dbReference type="ChEBI" id="CHEBI:61978"/>
        <dbReference type="EC" id="3.1.3.48"/>
    </reaction>
</comment>
<dbReference type="AlphaFoldDB" id="A0A517QSD4"/>
<dbReference type="InterPro" id="IPR050438">
    <property type="entry name" value="LMW_PTPase"/>
</dbReference>
<dbReference type="GO" id="GO:0003725">
    <property type="term" value="F:double-stranded RNA binding"/>
    <property type="evidence" value="ECO:0007669"/>
    <property type="project" value="InterPro"/>
</dbReference>
<evidence type="ECO:0000259" key="7">
    <source>
        <dbReference type="PROSITE" id="PS51163"/>
    </source>
</evidence>
<evidence type="ECO:0000256" key="3">
    <source>
        <dbReference type="ARBA" id="ARBA00022801"/>
    </source>
</evidence>
<dbReference type="RefSeq" id="WP_197441799.1">
    <property type="nucleotide sequence ID" value="NZ_CP036267.1"/>
</dbReference>
<evidence type="ECO:0000313" key="9">
    <source>
        <dbReference type="Proteomes" id="UP000315724"/>
    </source>
</evidence>
<dbReference type="Gene3D" id="3.40.50.2300">
    <property type="match status" value="1"/>
</dbReference>
<dbReference type="PANTHER" id="PTHR11717:SF31">
    <property type="entry name" value="LOW MOLECULAR WEIGHT PROTEIN-TYROSINE-PHOSPHATASE ETP-RELATED"/>
    <property type="match status" value="1"/>
</dbReference>
<feature type="active site" evidence="6">
    <location>
        <position position="223"/>
    </location>
</feature>
<gene>
    <name evidence="8" type="primary">ywlE</name>
    <name evidence="8" type="ORF">Mal48_37960</name>
</gene>
<evidence type="ECO:0000256" key="6">
    <source>
        <dbReference type="PIRSR" id="PIRSR617867-1"/>
    </source>
</evidence>
<dbReference type="CDD" id="cd16344">
    <property type="entry name" value="LMWPAP"/>
    <property type="match status" value="1"/>
</dbReference>
<keyword evidence="3 8" id="KW-0378">Hydrolase</keyword>
<protein>
    <recommendedName>
        <fullName evidence="2">protein-tyrosine-phosphatase</fullName>
        <ecNumber evidence="2">3.1.3.48</ecNumber>
    </recommendedName>
</protein>
<keyword evidence="4" id="KW-0904">Protein phosphatase</keyword>
<dbReference type="SMART" id="SM00226">
    <property type="entry name" value="LMWPc"/>
    <property type="match status" value="1"/>
</dbReference>
<dbReference type="Gene3D" id="3.90.870.10">
    <property type="entry name" value="DHBP synthase"/>
    <property type="match status" value="1"/>
</dbReference>
<dbReference type="KEGG" id="tpol:Mal48_37960"/>
<dbReference type="InterPro" id="IPR023485">
    <property type="entry name" value="Ptyr_pPase"/>
</dbReference>
<dbReference type="Pfam" id="PF01451">
    <property type="entry name" value="LMWPc"/>
    <property type="match status" value="1"/>
</dbReference>
<feature type="domain" description="YrdC-like" evidence="7">
    <location>
        <begin position="14"/>
        <end position="200"/>
    </location>
</feature>
<evidence type="ECO:0000256" key="5">
    <source>
        <dbReference type="ARBA" id="ARBA00051722"/>
    </source>
</evidence>
<dbReference type="InterPro" id="IPR017867">
    <property type="entry name" value="Tyr_phospatase_low_mol_wt"/>
</dbReference>
<feature type="active site" description="Nucleophile" evidence="6">
    <location>
        <position position="217"/>
    </location>
</feature>
<dbReference type="PRINTS" id="PR00719">
    <property type="entry name" value="LMWPTPASE"/>
</dbReference>
<dbReference type="Proteomes" id="UP000315724">
    <property type="component" value="Chromosome"/>
</dbReference>
<comment type="similarity">
    <text evidence="1">Belongs to the low molecular weight phosphotyrosine protein phosphatase family.</text>
</comment>